<dbReference type="EMBL" id="JASBNA010000017">
    <property type="protein sequence ID" value="KAK7686399.1"/>
    <property type="molecule type" value="Genomic_DNA"/>
</dbReference>
<dbReference type="InterPro" id="IPR022075">
    <property type="entry name" value="Symplekin_C"/>
</dbReference>
<sequence length="234" mass="26382">MDKADILRHLPRIVSILNGQAEPKALVRSVFSSVVTTPPQTFGSVSSNLPRVRQSELLTPAELMVLLHQSETEIGLKAAMEAIGICFSMTDIFRSEILGVVMNQLVDNPNLPTLFMRTVIQSVNTYRTLVGFVSTTLLSRLITKKVWTKPQLWEGFIRCAKNIAPASFGALLQLPKDQLRDLVDRQPGLKSGLREFVLKKSNNKPEWLVCWILSARIRRRLLTRVKVVHLCLVR</sequence>
<dbReference type="InterPro" id="IPR021850">
    <property type="entry name" value="Symplekin/Pta1"/>
</dbReference>
<organism evidence="2 3">
    <name type="scientific">Cerrena zonata</name>
    <dbReference type="NCBI Taxonomy" id="2478898"/>
    <lineage>
        <taxon>Eukaryota</taxon>
        <taxon>Fungi</taxon>
        <taxon>Dikarya</taxon>
        <taxon>Basidiomycota</taxon>
        <taxon>Agaricomycotina</taxon>
        <taxon>Agaricomycetes</taxon>
        <taxon>Polyporales</taxon>
        <taxon>Cerrenaceae</taxon>
        <taxon>Cerrena</taxon>
    </lineage>
</organism>
<dbReference type="Pfam" id="PF12295">
    <property type="entry name" value="Symplekin_C"/>
    <property type="match status" value="1"/>
</dbReference>
<dbReference type="AlphaFoldDB" id="A0AAW0G3Y5"/>
<comment type="caution">
    <text evidence="2">The sequence shown here is derived from an EMBL/GenBank/DDBJ whole genome shotgun (WGS) entry which is preliminary data.</text>
</comment>
<accession>A0AAW0G3Y5</accession>
<evidence type="ECO:0000313" key="2">
    <source>
        <dbReference type="EMBL" id="KAK7686399.1"/>
    </source>
</evidence>
<protein>
    <recommendedName>
        <fullName evidence="1">Symplekin C-terminal domain-containing protein</fullName>
    </recommendedName>
</protein>
<dbReference type="GO" id="GO:0005847">
    <property type="term" value="C:mRNA cleavage and polyadenylation specificity factor complex"/>
    <property type="evidence" value="ECO:0007669"/>
    <property type="project" value="TreeGrafter"/>
</dbReference>
<evidence type="ECO:0000313" key="3">
    <source>
        <dbReference type="Proteomes" id="UP001385951"/>
    </source>
</evidence>
<dbReference type="PANTHER" id="PTHR15245">
    <property type="entry name" value="SYMPLEKIN-RELATED"/>
    <property type="match status" value="1"/>
</dbReference>
<evidence type="ECO:0000259" key="1">
    <source>
        <dbReference type="Pfam" id="PF12295"/>
    </source>
</evidence>
<reference evidence="2 3" key="1">
    <citation type="submission" date="2022-09" db="EMBL/GenBank/DDBJ databases">
        <authorList>
            <person name="Palmer J.M."/>
        </authorList>
    </citation>
    <scope>NUCLEOTIDE SEQUENCE [LARGE SCALE GENOMIC DNA]</scope>
    <source>
        <strain evidence="2 3">DSM 7382</strain>
    </source>
</reference>
<dbReference type="PANTHER" id="PTHR15245:SF20">
    <property type="entry name" value="SYMPLEKIN"/>
    <property type="match status" value="1"/>
</dbReference>
<feature type="domain" description="Symplekin C-terminal" evidence="1">
    <location>
        <begin position="1"/>
        <end position="185"/>
    </location>
</feature>
<name>A0AAW0G3Y5_9APHY</name>
<proteinExistence type="predicted"/>
<dbReference type="Proteomes" id="UP001385951">
    <property type="component" value="Unassembled WGS sequence"/>
</dbReference>
<gene>
    <name evidence="2" type="ORF">QCA50_010623</name>
</gene>
<keyword evidence="3" id="KW-1185">Reference proteome</keyword>